<dbReference type="Proteomes" id="UP001596956">
    <property type="component" value="Unassembled WGS sequence"/>
</dbReference>
<dbReference type="Gene3D" id="2.160.20.80">
    <property type="entry name" value="E3 ubiquitin-protein ligase SopA"/>
    <property type="match status" value="1"/>
</dbReference>
<dbReference type="EMBL" id="JBHTHR010000387">
    <property type="protein sequence ID" value="MFD0802155.1"/>
    <property type="molecule type" value="Genomic_DNA"/>
</dbReference>
<protein>
    <submittedName>
        <fullName evidence="2">Pentapeptide repeat-containing protein</fullName>
    </submittedName>
</protein>
<accession>A0ABW3BGC3</accession>
<feature type="transmembrane region" description="Helical" evidence="1">
    <location>
        <begin position="119"/>
        <end position="140"/>
    </location>
</feature>
<keyword evidence="1" id="KW-1133">Transmembrane helix</keyword>
<feature type="transmembrane region" description="Helical" evidence="1">
    <location>
        <begin position="12"/>
        <end position="34"/>
    </location>
</feature>
<organism evidence="2 3">
    <name type="scientific">Streptomonospora algeriensis</name>
    <dbReference type="NCBI Taxonomy" id="995084"/>
    <lineage>
        <taxon>Bacteria</taxon>
        <taxon>Bacillati</taxon>
        <taxon>Actinomycetota</taxon>
        <taxon>Actinomycetes</taxon>
        <taxon>Streptosporangiales</taxon>
        <taxon>Nocardiopsidaceae</taxon>
        <taxon>Streptomonospora</taxon>
    </lineage>
</organism>
<keyword evidence="1" id="KW-0812">Transmembrane</keyword>
<sequence>MRSPTPRQWTAIALTAVALPALTITAWPLFPFLADLLPEALPLGRILWGLFFATVLVAAAVLVRSQAHGVSVWLGWLILAAWTVAIAVVAGVVLVVWLILGSPGLEEVRQLAPEDLDAIVTRAFAIVAGLGGVALLVIAYRRQRTIENGEQREVTKLFTERFTTASEQLGSEHAAVRLAGVHALAHLADDAPPGRDDLVQMVIDVLCAYLRMPYTPAPDPLPEEATEEERAEHRDRELEFASFREVRHTVIRVIGDRLREPTRWRGKNYDFTGAVFDGGDLTGAHFTGGKVSFVGAHFTGGKVDFVGAHFTGG</sequence>
<feature type="transmembrane region" description="Helical" evidence="1">
    <location>
        <begin position="46"/>
        <end position="63"/>
    </location>
</feature>
<dbReference type="InterPro" id="IPR001646">
    <property type="entry name" value="5peptide_repeat"/>
</dbReference>
<proteinExistence type="predicted"/>
<feature type="non-terminal residue" evidence="2">
    <location>
        <position position="313"/>
    </location>
</feature>
<keyword evidence="1" id="KW-0472">Membrane</keyword>
<evidence type="ECO:0000313" key="2">
    <source>
        <dbReference type="EMBL" id="MFD0802155.1"/>
    </source>
</evidence>
<keyword evidence="3" id="KW-1185">Reference proteome</keyword>
<name>A0ABW3BGC3_9ACTN</name>
<evidence type="ECO:0000313" key="3">
    <source>
        <dbReference type="Proteomes" id="UP001596956"/>
    </source>
</evidence>
<gene>
    <name evidence="2" type="ORF">ACFQZU_12645</name>
</gene>
<feature type="transmembrane region" description="Helical" evidence="1">
    <location>
        <begin position="75"/>
        <end position="99"/>
    </location>
</feature>
<evidence type="ECO:0000256" key="1">
    <source>
        <dbReference type="SAM" id="Phobius"/>
    </source>
</evidence>
<reference evidence="3" key="1">
    <citation type="journal article" date="2019" name="Int. J. Syst. Evol. Microbiol.">
        <title>The Global Catalogue of Microorganisms (GCM) 10K type strain sequencing project: providing services to taxonomists for standard genome sequencing and annotation.</title>
        <authorList>
            <consortium name="The Broad Institute Genomics Platform"/>
            <consortium name="The Broad Institute Genome Sequencing Center for Infectious Disease"/>
            <person name="Wu L."/>
            <person name="Ma J."/>
        </authorList>
    </citation>
    <scope>NUCLEOTIDE SEQUENCE [LARGE SCALE GENOMIC DNA]</scope>
    <source>
        <strain evidence="3">CCUG 63369</strain>
    </source>
</reference>
<dbReference type="Pfam" id="PF13576">
    <property type="entry name" value="Pentapeptide_3"/>
    <property type="match status" value="1"/>
</dbReference>
<comment type="caution">
    <text evidence="2">The sequence shown here is derived from an EMBL/GenBank/DDBJ whole genome shotgun (WGS) entry which is preliminary data.</text>
</comment>